<dbReference type="InterPro" id="IPR027417">
    <property type="entry name" value="P-loop_NTPase"/>
</dbReference>
<proteinExistence type="inferred from homology"/>
<dbReference type="Gene3D" id="3.40.50.300">
    <property type="entry name" value="P-loop containing nucleotide triphosphate hydrolases"/>
    <property type="match status" value="1"/>
</dbReference>
<evidence type="ECO:0000259" key="4">
    <source>
        <dbReference type="PROSITE" id="PS51720"/>
    </source>
</evidence>
<keyword evidence="3" id="KW-0342">GTP-binding</keyword>
<evidence type="ECO:0000313" key="5">
    <source>
        <dbReference type="Ensembl" id="ENSGWIP00000012130.1"/>
    </source>
</evidence>
<accession>A0A8C5DUT9</accession>
<evidence type="ECO:0000256" key="2">
    <source>
        <dbReference type="ARBA" id="ARBA00022741"/>
    </source>
</evidence>
<name>A0A8C5DUT9_GOUWI</name>
<sequence length="264" mass="30206">MLYAARGISVQDWIFFLFLRNIFGNATPPKDLRIILLGHDWLEKSLTGNTILGQQMFDISRDVKMCVRREAVLDGGRSLVVVSTPERWIHYSVQEPDLVTTNMAACMDVCSPGPHVFIVVVPIGSYRGREWTVEGPLQLLNDTLWRHTMVVFTRCERLRGISVLDYAANHSFLKALLKKCGHRFHILDTSMWGDEDPTQVAELMAKFDAMVGENLKARGFDYLTVEDEFLRKERKERTEVEERAALRRTNVAMSRSAVRSLMGK</sequence>
<comment type="similarity">
    <text evidence="1">Belongs to the TRAFAC class TrmE-Era-EngA-EngB-Septin-like GTPase superfamily. AIG1/Toc34/Toc159-like paraseptin GTPase family. IAN subfamily.</text>
</comment>
<reference evidence="5" key="3">
    <citation type="submission" date="2025-09" db="UniProtKB">
        <authorList>
            <consortium name="Ensembl"/>
        </authorList>
    </citation>
    <scope>IDENTIFICATION</scope>
</reference>
<evidence type="ECO:0000256" key="3">
    <source>
        <dbReference type="ARBA" id="ARBA00023134"/>
    </source>
</evidence>
<evidence type="ECO:0000256" key="1">
    <source>
        <dbReference type="ARBA" id="ARBA00008535"/>
    </source>
</evidence>
<reference evidence="5" key="2">
    <citation type="submission" date="2025-08" db="UniProtKB">
        <authorList>
            <consortium name="Ensembl"/>
        </authorList>
    </citation>
    <scope>IDENTIFICATION</scope>
</reference>
<feature type="domain" description="AIG1-type G" evidence="4">
    <location>
        <begin position="29"/>
        <end position="228"/>
    </location>
</feature>
<dbReference type="Proteomes" id="UP000694680">
    <property type="component" value="Chromosome 21"/>
</dbReference>
<evidence type="ECO:0000313" key="6">
    <source>
        <dbReference type="Proteomes" id="UP000694680"/>
    </source>
</evidence>
<dbReference type="PROSITE" id="PS51720">
    <property type="entry name" value="G_AIG1"/>
    <property type="match status" value="1"/>
</dbReference>
<dbReference type="PANTHER" id="PTHR10903">
    <property type="entry name" value="GTPASE, IMAP FAMILY MEMBER-RELATED"/>
    <property type="match status" value="1"/>
</dbReference>
<keyword evidence="2" id="KW-0547">Nucleotide-binding</keyword>
<dbReference type="GO" id="GO:0005525">
    <property type="term" value="F:GTP binding"/>
    <property type="evidence" value="ECO:0007669"/>
    <property type="project" value="UniProtKB-KW"/>
</dbReference>
<dbReference type="Ensembl" id="ENSGWIT00000013536.1">
    <property type="protein sequence ID" value="ENSGWIP00000012130.1"/>
    <property type="gene ID" value="ENSGWIG00000007070.1"/>
</dbReference>
<dbReference type="InterPro" id="IPR045058">
    <property type="entry name" value="GIMA/IAN/Toc"/>
</dbReference>
<organism evidence="5 6">
    <name type="scientific">Gouania willdenowi</name>
    <name type="common">Blunt-snouted clingfish</name>
    <name type="synonym">Lepadogaster willdenowi</name>
    <dbReference type="NCBI Taxonomy" id="441366"/>
    <lineage>
        <taxon>Eukaryota</taxon>
        <taxon>Metazoa</taxon>
        <taxon>Chordata</taxon>
        <taxon>Craniata</taxon>
        <taxon>Vertebrata</taxon>
        <taxon>Euteleostomi</taxon>
        <taxon>Actinopterygii</taxon>
        <taxon>Neopterygii</taxon>
        <taxon>Teleostei</taxon>
        <taxon>Neoteleostei</taxon>
        <taxon>Acanthomorphata</taxon>
        <taxon>Ovalentaria</taxon>
        <taxon>Blenniimorphae</taxon>
        <taxon>Blenniiformes</taxon>
        <taxon>Gobiesocoidei</taxon>
        <taxon>Gobiesocidae</taxon>
        <taxon>Gobiesocinae</taxon>
        <taxon>Gouania</taxon>
    </lineage>
</organism>
<dbReference type="Pfam" id="PF04548">
    <property type="entry name" value="AIG1"/>
    <property type="match status" value="1"/>
</dbReference>
<dbReference type="SUPFAM" id="SSF52540">
    <property type="entry name" value="P-loop containing nucleoside triphosphate hydrolases"/>
    <property type="match status" value="1"/>
</dbReference>
<protein>
    <recommendedName>
        <fullName evidence="4">AIG1-type G domain-containing protein</fullName>
    </recommendedName>
</protein>
<keyword evidence="6" id="KW-1185">Reference proteome</keyword>
<reference evidence="5" key="1">
    <citation type="submission" date="2020-06" db="EMBL/GenBank/DDBJ databases">
        <authorList>
            <consortium name="Wellcome Sanger Institute Data Sharing"/>
        </authorList>
    </citation>
    <scope>NUCLEOTIDE SEQUENCE [LARGE SCALE GENOMIC DNA]</scope>
</reference>
<dbReference type="AlphaFoldDB" id="A0A8C5DUT9"/>
<dbReference type="PANTHER" id="PTHR10903:SF168">
    <property type="entry name" value="GTPASE IMAP FAMILY MEMBER 4-RELATED"/>
    <property type="match status" value="1"/>
</dbReference>
<dbReference type="InterPro" id="IPR006703">
    <property type="entry name" value="G_AIG1"/>
</dbReference>